<dbReference type="PANTHER" id="PTHR11733:SF167">
    <property type="entry name" value="FI17812P1-RELATED"/>
    <property type="match status" value="1"/>
</dbReference>
<comment type="caution">
    <text evidence="11">The sequence shown here is derived from an EMBL/GenBank/DDBJ whole genome shotgun (WGS) entry which is preliminary data.</text>
</comment>
<keyword evidence="3" id="KW-0645">Protease</keyword>
<dbReference type="SUPFAM" id="SSF55486">
    <property type="entry name" value="Metalloproteases ('zincins'), catalytic domain"/>
    <property type="match status" value="1"/>
</dbReference>
<dbReference type="InterPro" id="IPR042089">
    <property type="entry name" value="Peptidase_M13_dom_2"/>
</dbReference>
<dbReference type="GO" id="GO:0046872">
    <property type="term" value="F:metal ion binding"/>
    <property type="evidence" value="ECO:0007669"/>
    <property type="project" value="UniProtKB-KW"/>
</dbReference>
<accession>A0A9D2C890</accession>
<reference evidence="11" key="2">
    <citation type="submission" date="2021-04" db="EMBL/GenBank/DDBJ databases">
        <authorList>
            <person name="Gilroy R."/>
        </authorList>
    </citation>
    <scope>NUCLEOTIDE SEQUENCE</scope>
    <source>
        <strain evidence="11">ChiSxjej3B15-24422</strain>
    </source>
</reference>
<evidence type="ECO:0000259" key="10">
    <source>
        <dbReference type="Pfam" id="PF05649"/>
    </source>
</evidence>
<proteinExistence type="inferred from homology"/>
<feature type="chain" id="PRO_5038363472" evidence="8">
    <location>
        <begin position="30"/>
        <end position="669"/>
    </location>
</feature>
<evidence type="ECO:0000313" key="11">
    <source>
        <dbReference type="EMBL" id="HIY61795.1"/>
    </source>
</evidence>
<sequence length="669" mass="73804">MRQKKRWLSFLTAAALAVGLLVNPAAVQAAPADQGALRQDFYEAVNGDDIAAMEIPADASSTGRFDVVQEQIQDQMEALITGYAQDLSAYDKNSDEYKLGALYQCAVDTATRDAYGLGSTVENIIARIETAADVEELLTISLEACREYDLGSLVSASYMIDIKNVEEALLAVGTISIPIYKAYWTGTDQTSAEARQVYRKLLSELYQIHGKSASEADAIAARLGNLFTALAPAASNPEDYYNPDKMYNIYQVSDLPEFFGGKLPLETLCSLFDAEPDDRVIVMEPAWMMAVGSVMTEENLSLLKELMIGELYTALASAIDTQSLDAHQSYEQVLNGTEEKMSLEKSALSETISMLNNFASRIYVEKCFDPSIRADVEAMTEEILDVYRERILNLTWMQEETRREAVKKIDTMGVNVVGPDEWPEYMDCIQIVPPAEGGSLIDNYLNIRSVIIEDNIAGKDRPTEPDSWEGTATYEVNAFYNSSGNCIYLPAAILQGEFYDSDASEAQNLGGIGAVIGHEISHAFDNSGALYDEKGNYSNWWTEEDFAVFDQLSQKVVDYYNGYEAYGLPVNGAQTLGENIADLGGVSAVTQLARQKGLDLSEVYEQYARIWAQKSTPEYQYLAAMADVHAPGPVRVNAVLSAMPEFYEIYGVVPGDGMYQAPENRPAIW</sequence>
<dbReference type="InterPro" id="IPR008753">
    <property type="entry name" value="Peptidase_M13_N"/>
</dbReference>
<organism evidence="11 12">
    <name type="scientific">Candidatus Eisenbergiella pullistercoris</name>
    <dbReference type="NCBI Taxonomy" id="2838555"/>
    <lineage>
        <taxon>Bacteria</taxon>
        <taxon>Bacillati</taxon>
        <taxon>Bacillota</taxon>
        <taxon>Clostridia</taxon>
        <taxon>Lachnospirales</taxon>
        <taxon>Lachnospiraceae</taxon>
        <taxon>Eisenbergiella</taxon>
    </lineage>
</organism>
<gene>
    <name evidence="11" type="ORF">H9831_14165</name>
</gene>
<evidence type="ECO:0000256" key="8">
    <source>
        <dbReference type="SAM" id="SignalP"/>
    </source>
</evidence>
<evidence type="ECO:0000256" key="2">
    <source>
        <dbReference type="ARBA" id="ARBA00007357"/>
    </source>
</evidence>
<evidence type="ECO:0000256" key="6">
    <source>
        <dbReference type="ARBA" id="ARBA00022833"/>
    </source>
</evidence>
<dbReference type="Gene3D" id="1.10.1380.10">
    <property type="entry name" value="Neutral endopeptidase , domain2"/>
    <property type="match status" value="1"/>
</dbReference>
<evidence type="ECO:0000256" key="1">
    <source>
        <dbReference type="ARBA" id="ARBA00001947"/>
    </source>
</evidence>
<comment type="similarity">
    <text evidence="2">Belongs to the peptidase M13 family.</text>
</comment>
<dbReference type="GO" id="GO:0005886">
    <property type="term" value="C:plasma membrane"/>
    <property type="evidence" value="ECO:0007669"/>
    <property type="project" value="TreeGrafter"/>
</dbReference>
<comment type="cofactor">
    <cofactor evidence="1">
        <name>Zn(2+)</name>
        <dbReference type="ChEBI" id="CHEBI:29105"/>
    </cofactor>
</comment>
<dbReference type="Pfam" id="PF01431">
    <property type="entry name" value="Peptidase_M13"/>
    <property type="match status" value="1"/>
</dbReference>
<reference evidence="11" key="1">
    <citation type="journal article" date="2021" name="PeerJ">
        <title>Extensive microbial diversity within the chicken gut microbiome revealed by metagenomics and culture.</title>
        <authorList>
            <person name="Gilroy R."/>
            <person name="Ravi A."/>
            <person name="Getino M."/>
            <person name="Pursley I."/>
            <person name="Horton D.L."/>
            <person name="Alikhan N.F."/>
            <person name="Baker D."/>
            <person name="Gharbi K."/>
            <person name="Hall N."/>
            <person name="Watson M."/>
            <person name="Adriaenssens E.M."/>
            <person name="Foster-Nyarko E."/>
            <person name="Jarju S."/>
            <person name="Secka A."/>
            <person name="Antonio M."/>
            <person name="Oren A."/>
            <person name="Chaudhuri R.R."/>
            <person name="La Ragione R."/>
            <person name="Hildebrand F."/>
            <person name="Pallen M.J."/>
        </authorList>
    </citation>
    <scope>NUCLEOTIDE SEQUENCE</scope>
    <source>
        <strain evidence="11">ChiSxjej3B15-24422</strain>
    </source>
</reference>
<dbReference type="InterPro" id="IPR018497">
    <property type="entry name" value="Peptidase_M13_C"/>
</dbReference>
<dbReference type="EMBL" id="DXDD01000175">
    <property type="protein sequence ID" value="HIY61795.1"/>
    <property type="molecule type" value="Genomic_DNA"/>
</dbReference>
<evidence type="ECO:0000313" key="12">
    <source>
        <dbReference type="Proteomes" id="UP000824007"/>
    </source>
</evidence>
<evidence type="ECO:0000256" key="7">
    <source>
        <dbReference type="ARBA" id="ARBA00023049"/>
    </source>
</evidence>
<keyword evidence="6" id="KW-0862">Zinc</keyword>
<feature type="domain" description="Peptidase M13 C-terminal" evidence="9">
    <location>
        <begin position="477"/>
        <end position="665"/>
    </location>
</feature>
<protein>
    <submittedName>
        <fullName evidence="11">M13 family metallopeptidase</fullName>
    </submittedName>
</protein>
<feature type="signal peptide" evidence="8">
    <location>
        <begin position="1"/>
        <end position="29"/>
    </location>
</feature>
<dbReference type="AlphaFoldDB" id="A0A9D2C890"/>
<dbReference type="PANTHER" id="PTHR11733">
    <property type="entry name" value="ZINC METALLOPROTEASE FAMILY M13 NEPRILYSIN-RELATED"/>
    <property type="match status" value="1"/>
</dbReference>
<keyword evidence="8" id="KW-0732">Signal</keyword>
<keyword evidence="5" id="KW-0378">Hydrolase</keyword>
<dbReference type="CDD" id="cd08662">
    <property type="entry name" value="M13"/>
    <property type="match status" value="1"/>
</dbReference>
<dbReference type="InterPro" id="IPR024079">
    <property type="entry name" value="MetalloPept_cat_dom_sf"/>
</dbReference>
<dbReference type="GO" id="GO:0016485">
    <property type="term" value="P:protein processing"/>
    <property type="evidence" value="ECO:0007669"/>
    <property type="project" value="TreeGrafter"/>
</dbReference>
<dbReference type="PROSITE" id="PS51885">
    <property type="entry name" value="NEPRILYSIN"/>
    <property type="match status" value="1"/>
</dbReference>
<keyword evidence="7" id="KW-0482">Metalloprotease</keyword>
<evidence type="ECO:0000256" key="3">
    <source>
        <dbReference type="ARBA" id="ARBA00022670"/>
    </source>
</evidence>
<evidence type="ECO:0000259" key="9">
    <source>
        <dbReference type="Pfam" id="PF01431"/>
    </source>
</evidence>
<evidence type="ECO:0000256" key="4">
    <source>
        <dbReference type="ARBA" id="ARBA00022723"/>
    </source>
</evidence>
<keyword evidence="4" id="KW-0479">Metal-binding</keyword>
<name>A0A9D2C890_9FIRM</name>
<dbReference type="InterPro" id="IPR000718">
    <property type="entry name" value="Peptidase_M13"/>
</dbReference>
<dbReference type="GO" id="GO:0004222">
    <property type="term" value="F:metalloendopeptidase activity"/>
    <property type="evidence" value="ECO:0007669"/>
    <property type="project" value="InterPro"/>
</dbReference>
<evidence type="ECO:0000256" key="5">
    <source>
        <dbReference type="ARBA" id="ARBA00022801"/>
    </source>
</evidence>
<dbReference type="Pfam" id="PF05649">
    <property type="entry name" value="Peptidase_M13_N"/>
    <property type="match status" value="1"/>
</dbReference>
<dbReference type="Gene3D" id="3.40.390.10">
    <property type="entry name" value="Collagenase (Catalytic Domain)"/>
    <property type="match status" value="1"/>
</dbReference>
<dbReference type="Proteomes" id="UP000824007">
    <property type="component" value="Unassembled WGS sequence"/>
</dbReference>
<dbReference type="PRINTS" id="PR00786">
    <property type="entry name" value="NEPRILYSIN"/>
</dbReference>
<feature type="domain" description="Peptidase M13 N-terminal" evidence="10">
    <location>
        <begin position="39"/>
        <end position="417"/>
    </location>
</feature>